<keyword evidence="14" id="KW-1185">Reference proteome</keyword>
<evidence type="ECO:0000256" key="3">
    <source>
        <dbReference type="ARBA" id="ARBA00022723"/>
    </source>
</evidence>
<dbReference type="Pfam" id="PF20644">
    <property type="entry name" value="Rrn7_cyclin_N"/>
    <property type="match status" value="1"/>
</dbReference>
<feature type="compositionally biased region" description="Polar residues" evidence="10">
    <location>
        <begin position="195"/>
        <end position="204"/>
    </location>
</feature>
<keyword evidence="6" id="KW-0805">Transcription regulation</keyword>
<dbReference type="HOGENOM" id="CLU_029055_0_0_1"/>
<evidence type="ECO:0000256" key="1">
    <source>
        <dbReference type="ARBA" id="ARBA00004604"/>
    </source>
</evidence>
<reference evidence="14" key="2">
    <citation type="submission" date="2015-01" db="EMBL/GenBank/DDBJ databases">
        <title>Evolutionary Origins and Diversification of the Mycorrhizal Mutualists.</title>
        <authorList>
            <consortium name="DOE Joint Genome Institute"/>
            <consortium name="Mycorrhizal Genomics Consortium"/>
            <person name="Kohler A."/>
            <person name="Kuo A."/>
            <person name="Nagy L.G."/>
            <person name="Floudas D."/>
            <person name="Copeland A."/>
            <person name="Barry K.W."/>
            <person name="Cichocki N."/>
            <person name="Veneault-Fourrey C."/>
            <person name="LaButti K."/>
            <person name="Lindquist E.A."/>
            <person name="Lipzen A."/>
            <person name="Lundell T."/>
            <person name="Morin E."/>
            <person name="Murat C."/>
            <person name="Riley R."/>
            <person name="Ohm R."/>
            <person name="Sun H."/>
            <person name="Tunlid A."/>
            <person name="Henrissat B."/>
            <person name="Grigoriev I.V."/>
            <person name="Hibbett D.S."/>
            <person name="Martin F."/>
        </authorList>
    </citation>
    <scope>NUCLEOTIDE SEQUENCE [LARGE SCALE GENOMIC DNA]</scope>
    <source>
        <strain evidence="14">Ve08.2h10</strain>
    </source>
</reference>
<evidence type="ECO:0000256" key="8">
    <source>
        <dbReference type="ARBA" id="ARBA00023163"/>
    </source>
</evidence>
<keyword evidence="4" id="KW-0863">Zinc-finger</keyword>
<dbReference type="GO" id="GO:0008270">
    <property type="term" value="F:zinc ion binding"/>
    <property type="evidence" value="ECO:0007669"/>
    <property type="project" value="UniProtKB-KW"/>
</dbReference>
<dbReference type="GO" id="GO:0042790">
    <property type="term" value="P:nucleolar large rRNA transcription by RNA polymerase I"/>
    <property type="evidence" value="ECO:0007669"/>
    <property type="project" value="TreeGrafter"/>
</dbReference>
<feature type="region of interest" description="Disordered" evidence="10">
    <location>
        <begin position="128"/>
        <end position="147"/>
    </location>
</feature>
<dbReference type="InterPro" id="IPR033599">
    <property type="entry name" value="TAF1B/Rrn7"/>
</dbReference>
<comment type="similarity">
    <text evidence="2">Belongs to the RRN7/TAF1B family.</text>
</comment>
<dbReference type="Pfam" id="PF20645">
    <property type="entry name" value="Rrn7_cyclin_C"/>
    <property type="match status" value="1"/>
</dbReference>
<name>A0A0D0E5F3_9AGAM</name>
<evidence type="ECO:0000256" key="4">
    <source>
        <dbReference type="ARBA" id="ARBA00022771"/>
    </source>
</evidence>
<evidence type="ECO:0000313" key="13">
    <source>
        <dbReference type="EMBL" id="KIK92715.1"/>
    </source>
</evidence>
<keyword evidence="5" id="KW-0862">Zinc</keyword>
<dbReference type="AlphaFoldDB" id="A0A0D0E5F3"/>
<dbReference type="InParanoid" id="A0A0D0E5F3"/>
<dbReference type="Proteomes" id="UP000054538">
    <property type="component" value="Unassembled WGS sequence"/>
</dbReference>
<feature type="region of interest" description="Disordered" evidence="10">
    <location>
        <begin position="472"/>
        <end position="503"/>
    </location>
</feature>
<gene>
    <name evidence="13" type="ORF">PAXRUDRAFT_829697</name>
</gene>
<keyword evidence="3" id="KW-0479">Metal-binding</keyword>
<dbReference type="GO" id="GO:0070860">
    <property type="term" value="C:RNA polymerase I core factor complex"/>
    <property type="evidence" value="ECO:0007669"/>
    <property type="project" value="InterPro"/>
</dbReference>
<protein>
    <submittedName>
        <fullName evidence="13">Unplaced genomic scaffold scaffold_428, whole genome shotgun sequence</fullName>
    </submittedName>
</protein>
<keyword evidence="7" id="KW-0238">DNA-binding</keyword>
<evidence type="ECO:0000256" key="7">
    <source>
        <dbReference type="ARBA" id="ARBA00023125"/>
    </source>
</evidence>
<keyword evidence="9" id="KW-0539">Nucleus</keyword>
<accession>A0A0D0E5F3</accession>
<dbReference type="PANTHER" id="PTHR31576:SF2">
    <property type="entry name" value="TATA BOX-BINDING PROTEIN-ASSOCIATED FACTOR RNA POLYMERASE I SUBUNIT B"/>
    <property type="match status" value="1"/>
</dbReference>
<comment type="subcellular location">
    <subcellularLocation>
        <location evidence="1">Nucleus</location>
        <location evidence="1">Nucleolus</location>
    </subcellularLocation>
</comment>
<evidence type="ECO:0000256" key="2">
    <source>
        <dbReference type="ARBA" id="ARBA00006899"/>
    </source>
</evidence>
<dbReference type="STRING" id="930991.A0A0D0E5F3"/>
<keyword evidence="8" id="KW-0804">Transcription</keyword>
<feature type="domain" description="Rrn7/TAF1B N-terminal cyclin" evidence="11">
    <location>
        <begin position="181"/>
        <end position="252"/>
    </location>
</feature>
<feature type="domain" description="Rrn7/TAF1B C-terminal cyclin" evidence="12">
    <location>
        <begin position="275"/>
        <end position="448"/>
    </location>
</feature>
<evidence type="ECO:0000256" key="9">
    <source>
        <dbReference type="ARBA" id="ARBA00023242"/>
    </source>
</evidence>
<organism evidence="13 14">
    <name type="scientific">Paxillus rubicundulus Ve08.2h10</name>
    <dbReference type="NCBI Taxonomy" id="930991"/>
    <lineage>
        <taxon>Eukaryota</taxon>
        <taxon>Fungi</taxon>
        <taxon>Dikarya</taxon>
        <taxon>Basidiomycota</taxon>
        <taxon>Agaricomycotina</taxon>
        <taxon>Agaricomycetes</taxon>
        <taxon>Agaricomycetidae</taxon>
        <taxon>Boletales</taxon>
        <taxon>Paxilineae</taxon>
        <taxon>Paxillaceae</taxon>
        <taxon>Paxillus</taxon>
    </lineage>
</organism>
<reference evidence="13 14" key="1">
    <citation type="submission" date="2014-04" db="EMBL/GenBank/DDBJ databases">
        <authorList>
            <consortium name="DOE Joint Genome Institute"/>
            <person name="Kuo A."/>
            <person name="Kohler A."/>
            <person name="Jargeat P."/>
            <person name="Nagy L.G."/>
            <person name="Floudas D."/>
            <person name="Copeland A."/>
            <person name="Barry K.W."/>
            <person name="Cichocki N."/>
            <person name="Veneault-Fourrey C."/>
            <person name="LaButti K."/>
            <person name="Lindquist E.A."/>
            <person name="Lipzen A."/>
            <person name="Lundell T."/>
            <person name="Morin E."/>
            <person name="Murat C."/>
            <person name="Sun H."/>
            <person name="Tunlid A."/>
            <person name="Henrissat B."/>
            <person name="Grigoriev I.V."/>
            <person name="Hibbett D.S."/>
            <person name="Martin F."/>
            <person name="Nordberg H.P."/>
            <person name="Cantor M.N."/>
            <person name="Hua S.X."/>
        </authorList>
    </citation>
    <scope>NUCLEOTIDE SEQUENCE [LARGE SCALE GENOMIC DNA]</scope>
    <source>
        <strain evidence="13 14">Ve08.2h10</strain>
    </source>
</reference>
<evidence type="ECO:0000256" key="10">
    <source>
        <dbReference type="SAM" id="MobiDB-lite"/>
    </source>
</evidence>
<dbReference type="InterPro" id="IPR048540">
    <property type="entry name" value="Rrn7_cyclin_N"/>
</dbReference>
<evidence type="ECO:0000259" key="12">
    <source>
        <dbReference type="Pfam" id="PF20645"/>
    </source>
</evidence>
<sequence>MAPRKKCPLCGSKQWHKNSTTGLVTCSEGHVLRNYINESGEADDVGTHVMKKRTLKSNRKGKERASRADPKLYHGKRARFHYYQCLQLLLRNQIAALVALWNLPSEFETICRDLWVLHLNLIPDPPPAEPFHYSQEQDGYKSESDEATAAMFDASSSSSGDERLDPEIAVLLQEGSEISASDEGSVIEEDKPNKTHTQARNSFVSRADRPENTISVLVLACWIIRLPVVYRDFINIIESRSLPYLDYVRFLPLSLTRHLAKHAVQALSPHYAPRTLSLHRLASRLANRLYGTFGIHIPELNAGPVLWRIVQQCFSGTPMLYLLTKRLGHVLSLPLSLHHSLAPSLSSIKGGDTECQKYDNVPLEIALAATALVVLKLVYGLDGKKRLPRHPDDAACAFPDVNEFLAAITEASHTESRVNTHLFNPRVPMSIGDLDDATLDEYVDFCQKVLVGPHSDEHRILDNYFPMTNGGARATSHTVDVKDRPFSSTKENDEDSGTLEPGESYTIYHSRDILGKLSPELQTLIQRCGRWAGVDNDSVCGVVERYERRLMRWWNAERREREMGRHQEPS</sequence>
<dbReference type="PANTHER" id="PTHR31576">
    <property type="entry name" value="TATA BOX-BINDING PROTEIN-ASSOCIATED FACTOR RNA POLYMERASE I SUBUNIT B"/>
    <property type="match status" value="1"/>
</dbReference>
<dbReference type="InterPro" id="IPR048538">
    <property type="entry name" value="Rrn7_cyclin_C"/>
</dbReference>
<evidence type="ECO:0000256" key="5">
    <source>
        <dbReference type="ARBA" id="ARBA00022833"/>
    </source>
</evidence>
<evidence type="ECO:0000259" key="11">
    <source>
        <dbReference type="Pfam" id="PF20644"/>
    </source>
</evidence>
<evidence type="ECO:0000313" key="14">
    <source>
        <dbReference type="Proteomes" id="UP000054538"/>
    </source>
</evidence>
<dbReference type="GO" id="GO:0001164">
    <property type="term" value="F:RNA polymerase I core promoter sequence-specific DNA binding"/>
    <property type="evidence" value="ECO:0007669"/>
    <property type="project" value="InterPro"/>
</dbReference>
<dbReference type="OrthoDB" id="428577at2759"/>
<feature type="region of interest" description="Disordered" evidence="10">
    <location>
        <begin position="179"/>
        <end position="204"/>
    </location>
</feature>
<evidence type="ECO:0000256" key="6">
    <source>
        <dbReference type="ARBA" id="ARBA00023015"/>
    </source>
</evidence>
<dbReference type="EMBL" id="KN825250">
    <property type="protein sequence ID" value="KIK92715.1"/>
    <property type="molecule type" value="Genomic_DNA"/>
</dbReference>
<proteinExistence type="inferred from homology"/>
<dbReference type="FunCoup" id="A0A0D0E5F3">
    <property type="interactions" value="38"/>
</dbReference>